<dbReference type="Gene3D" id="3.40.50.150">
    <property type="entry name" value="Vaccinia Virus protein VP39"/>
    <property type="match status" value="1"/>
</dbReference>
<dbReference type="InterPro" id="IPR025714">
    <property type="entry name" value="Methyltranfer_dom"/>
</dbReference>
<feature type="domain" description="Methyltransferase" evidence="1">
    <location>
        <begin position="37"/>
        <end position="145"/>
    </location>
</feature>
<dbReference type="PANTHER" id="PTHR43591:SF24">
    <property type="entry name" value="2-METHOXY-6-POLYPRENYL-1,4-BENZOQUINOL METHYLASE, MITOCHONDRIAL"/>
    <property type="match status" value="1"/>
</dbReference>
<sequence>MCDSNDNYVLGQSSSMRRGLKWRTVENSASHIIPHLKPGLTILDVGCGPGTITVDLASRVTEGKVIGIDIASRPLEDARIFAAERGITNVEFKEGDALSIPFPDSTFDLVHAHQCIQHSGDPVRALREMKRVTRQGGLVAVCEMDFSSAVWSPDIPVAITKGTDMNAGRKLVGWALSAGFRRSDITSTAGVWCYSTPEERSYWSSLVSEVTMVSDLGRSAVAQGFVTQEGLEQMAHAWDEWGAAEDGWFAVIHGVIIYMDITVQIASPK</sequence>
<dbReference type="AlphaFoldDB" id="M2R3E3"/>
<dbReference type="OrthoDB" id="10017101at2759"/>
<dbReference type="GO" id="GO:0008168">
    <property type="term" value="F:methyltransferase activity"/>
    <property type="evidence" value="ECO:0007669"/>
    <property type="project" value="TreeGrafter"/>
</dbReference>
<dbReference type="SUPFAM" id="SSF53335">
    <property type="entry name" value="S-adenosyl-L-methionine-dependent methyltransferases"/>
    <property type="match status" value="1"/>
</dbReference>
<organism evidence="2 3">
    <name type="scientific">Ceriporiopsis subvermispora (strain B)</name>
    <name type="common">White-rot fungus</name>
    <name type="synonym">Gelatoporia subvermispora</name>
    <dbReference type="NCBI Taxonomy" id="914234"/>
    <lineage>
        <taxon>Eukaryota</taxon>
        <taxon>Fungi</taxon>
        <taxon>Dikarya</taxon>
        <taxon>Basidiomycota</taxon>
        <taxon>Agaricomycotina</taxon>
        <taxon>Agaricomycetes</taxon>
        <taxon>Polyporales</taxon>
        <taxon>Gelatoporiaceae</taxon>
        <taxon>Gelatoporia</taxon>
    </lineage>
</organism>
<dbReference type="PANTHER" id="PTHR43591">
    <property type="entry name" value="METHYLTRANSFERASE"/>
    <property type="match status" value="1"/>
</dbReference>
<dbReference type="HOGENOM" id="CLU_057148_1_0_1"/>
<gene>
    <name evidence="2" type="ORF">CERSUDRAFT_68479</name>
</gene>
<dbReference type="Pfam" id="PF13847">
    <property type="entry name" value="Methyltransf_31"/>
    <property type="match status" value="1"/>
</dbReference>
<dbReference type="CDD" id="cd02440">
    <property type="entry name" value="AdoMet_MTases"/>
    <property type="match status" value="1"/>
</dbReference>
<evidence type="ECO:0000259" key="1">
    <source>
        <dbReference type="Pfam" id="PF13847"/>
    </source>
</evidence>
<name>M2R3E3_CERS8</name>
<proteinExistence type="predicted"/>
<protein>
    <recommendedName>
        <fullName evidence="1">Methyltransferase domain-containing protein</fullName>
    </recommendedName>
</protein>
<dbReference type="Proteomes" id="UP000016930">
    <property type="component" value="Unassembled WGS sequence"/>
</dbReference>
<dbReference type="InterPro" id="IPR029063">
    <property type="entry name" value="SAM-dependent_MTases_sf"/>
</dbReference>
<reference evidence="2 3" key="1">
    <citation type="journal article" date="2012" name="Proc. Natl. Acad. Sci. U.S.A.">
        <title>Comparative genomics of Ceriporiopsis subvermispora and Phanerochaete chrysosporium provide insight into selective ligninolysis.</title>
        <authorList>
            <person name="Fernandez-Fueyo E."/>
            <person name="Ruiz-Duenas F.J."/>
            <person name="Ferreira P."/>
            <person name="Floudas D."/>
            <person name="Hibbett D.S."/>
            <person name="Canessa P."/>
            <person name="Larrondo L.F."/>
            <person name="James T.Y."/>
            <person name="Seelenfreund D."/>
            <person name="Lobos S."/>
            <person name="Polanco R."/>
            <person name="Tello M."/>
            <person name="Honda Y."/>
            <person name="Watanabe T."/>
            <person name="Watanabe T."/>
            <person name="Ryu J.S."/>
            <person name="Kubicek C.P."/>
            <person name="Schmoll M."/>
            <person name="Gaskell J."/>
            <person name="Hammel K.E."/>
            <person name="St John F.J."/>
            <person name="Vanden Wymelenberg A."/>
            <person name="Sabat G."/>
            <person name="Splinter BonDurant S."/>
            <person name="Syed K."/>
            <person name="Yadav J.S."/>
            <person name="Doddapaneni H."/>
            <person name="Subramanian V."/>
            <person name="Lavin J.L."/>
            <person name="Oguiza J.A."/>
            <person name="Perez G."/>
            <person name="Pisabarro A.G."/>
            <person name="Ramirez L."/>
            <person name="Santoyo F."/>
            <person name="Master E."/>
            <person name="Coutinho P.M."/>
            <person name="Henrissat B."/>
            <person name="Lombard V."/>
            <person name="Magnuson J.K."/>
            <person name="Kuees U."/>
            <person name="Hori C."/>
            <person name="Igarashi K."/>
            <person name="Samejima M."/>
            <person name="Held B.W."/>
            <person name="Barry K.W."/>
            <person name="LaButti K.M."/>
            <person name="Lapidus A."/>
            <person name="Lindquist E.A."/>
            <person name="Lucas S.M."/>
            <person name="Riley R."/>
            <person name="Salamov A.A."/>
            <person name="Hoffmeister D."/>
            <person name="Schwenk D."/>
            <person name="Hadar Y."/>
            <person name="Yarden O."/>
            <person name="de Vries R.P."/>
            <person name="Wiebenga A."/>
            <person name="Stenlid J."/>
            <person name="Eastwood D."/>
            <person name="Grigoriev I.V."/>
            <person name="Berka R.M."/>
            <person name="Blanchette R.A."/>
            <person name="Kersten P."/>
            <person name="Martinez A.T."/>
            <person name="Vicuna R."/>
            <person name="Cullen D."/>
        </authorList>
    </citation>
    <scope>NUCLEOTIDE SEQUENCE [LARGE SCALE GENOMIC DNA]</scope>
    <source>
        <strain evidence="2 3">B</strain>
    </source>
</reference>
<evidence type="ECO:0000313" key="2">
    <source>
        <dbReference type="EMBL" id="EMD32767.1"/>
    </source>
</evidence>
<accession>M2R3E3</accession>
<evidence type="ECO:0000313" key="3">
    <source>
        <dbReference type="Proteomes" id="UP000016930"/>
    </source>
</evidence>
<keyword evidence="3" id="KW-1185">Reference proteome</keyword>
<dbReference type="STRING" id="914234.M2R3E3"/>
<dbReference type="EMBL" id="KB445809">
    <property type="protein sequence ID" value="EMD32767.1"/>
    <property type="molecule type" value="Genomic_DNA"/>
</dbReference>